<evidence type="ECO:0000313" key="7">
    <source>
        <dbReference type="EMBL" id="OAM88904.1"/>
    </source>
</evidence>
<dbReference type="PROSITE" id="PS51257">
    <property type="entry name" value="PROKAR_LIPOPROTEIN"/>
    <property type="match status" value="1"/>
</dbReference>
<dbReference type="GO" id="GO:0043190">
    <property type="term" value="C:ATP-binding cassette (ABC) transporter complex"/>
    <property type="evidence" value="ECO:0007669"/>
    <property type="project" value="InterPro"/>
</dbReference>
<evidence type="ECO:0008006" key="9">
    <source>
        <dbReference type="Google" id="ProtNLM"/>
    </source>
</evidence>
<dbReference type="Pfam" id="PF02361">
    <property type="entry name" value="CbiQ"/>
    <property type="match status" value="1"/>
</dbReference>
<evidence type="ECO:0000256" key="6">
    <source>
        <dbReference type="SAM" id="Phobius"/>
    </source>
</evidence>
<dbReference type="CDD" id="cd16914">
    <property type="entry name" value="EcfT"/>
    <property type="match status" value="1"/>
</dbReference>
<keyword evidence="3 6" id="KW-0812">Transmembrane</keyword>
<keyword evidence="8" id="KW-1185">Reference proteome</keyword>
<gene>
    <name evidence="7" type="ORF">AW736_15435</name>
</gene>
<evidence type="ECO:0000256" key="2">
    <source>
        <dbReference type="ARBA" id="ARBA00022475"/>
    </source>
</evidence>
<evidence type="ECO:0000256" key="4">
    <source>
        <dbReference type="ARBA" id="ARBA00022989"/>
    </source>
</evidence>
<evidence type="ECO:0000256" key="5">
    <source>
        <dbReference type="ARBA" id="ARBA00023136"/>
    </source>
</evidence>
<feature type="transmembrane region" description="Helical" evidence="6">
    <location>
        <begin position="66"/>
        <end position="87"/>
    </location>
</feature>
<feature type="transmembrane region" description="Helical" evidence="6">
    <location>
        <begin position="108"/>
        <end position="126"/>
    </location>
</feature>
<dbReference type="InterPro" id="IPR012809">
    <property type="entry name" value="ECF_CbiQ"/>
</dbReference>
<dbReference type="GO" id="GO:0006824">
    <property type="term" value="P:cobalt ion transport"/>
    <property type="evidence" value="ECO:0007669"/>
    <property type="project" value="InterPro"/>
</dbReference>
<evidence type="ECO:0000256" key="3">
    <source>
        <dbReference type="ARBA" id="ARBA00022692"/>
    </source>
</evidence>
<organism evidence="7 8">
    <name type="scientific">Termitidicoccus mucosus</name>
    <dbReference type="NCBI Taxonomy" id="1184151"/>
    <lineage>
        <taxon>Bacteria</taxon>
        <taxon>Pseudomonadati</taxon>
        <taxon>Verrucomicrobiota</taxon>
        <taxon>Opitutia</taxon>
        <taxon>Opitutales</taxon>
        <taxon>Opitutaceae</taxon>
        <taxon>Termitidicoccus</taxon>
    </lineage>
</organism>
<comment type="subcellular location">
    <subcellularLocation>
        <location evidence="1">Cell membrane</location>
        <topology evidence="1">Multi-pass membrane protein</topology>
    </subcellularLocation>
</comment>
<reference evidence="7 8" key="1">
    <citation type="submission" date="2016-01" db="EMBL/GenBank/DDBJ databases">
        <title>High potential of lignocellulose degradation of a new Verrucomicrobia species.</title>
        <authorList>
            <person name="Wang Y."/>
            <person name="Shi Y."/>
            <person name="Qiu Z."/>
            <person name="Liu S."/>
            <person name="Yang H."/>
        </authorList>
    </citation>
    <scope>NUCLEOTIDE SEQUENCE [LARGE SCALE GENOMIC DNA]</scope>
    <source>
        <strain evidence="7 8">TSB47</strain>
    </source>
</reference>
<dbReference type="STRING" id="1184151.AW736_15435"/>
<evidence type="ECO:0000313" key="8">
    <source>
        <dbReference type="Proteomes" id="UP000078486"/>
    </source>
</evidence>
<name>A0A178IFW0_9BACT</name>
<dbReference type="OrthoDB" id="9815246at2"/>
<comment type="caution">
    <text evidence="7">The sequence shown here is derived from an EMBL/GenBank/DDBJ whole genome shotgun (WGS) entry which is preliminary data.</text>
</comment>
<sequence length="246" mass="26202">MLRLIDINAHTNRWRAKTGAVMLLCAGLMACALFLPPVACAPLILAATWLAALAGARVPARDFAKAFVIPMGFLATGALALCLSLTWDDGVRIAFAREGARTALQTSCRAAAALSVTLLYAFTSPLSRTLALLRRFRVPAALIDLMGLAYRTIFLLDESRAAILRAQQNRLGWRNARRALRSAGLAAAALFTRTHARAARLERGLQSRGYDGGALPVLLPPSAASARDYALALLVPALVAATTLLL</sequence>
<proteinExistence type="predicted"/>
<keyword evidence="4 6" id="KW-1133">Transmembrane helix</keyword>
<feature type="transmembrane region" description="Helical" evidence="6">
    <location>
        <begin position="21"/>
        <end position="54"/>
    </location>
</feature>
<dbReference type="InterPro" id="IPR052770">
    <property type="entry name" value="Cobalt_transport_CbiQ"/>
</dbReference>
<dbReference type="AlphaFoldDB" id="A0A178IFW0"/>
<dbReference type="PANTHER" id="PTHR43723">
    <property type="entry name" value="COBALT TRANSPORT PROTEIN CBIQ"/>
    <property type="match status" value="1"/>
</dbReference>
<protein>
    <recommendedName>
        <fullName evidence="9">Cobalt ABC transporter permease</fullName>
    </recommendedName>
</protein>
<keyword evidence="2" id="KW-1003">Cell membrane</keyword>
<evidence type="ECO:0000256" key="1">
    <source>
        <dbReference type="ARBA" id="ARBA00004651"/>
    </source>
</evidence>
<dbReference type="Proteomes" id="UP000078486">
    <property type="component" value="Unassembled WGS sequence"/>
</dbReference>
<keyword evidence="5 6" id="KW-0472">Membrane</keyword>
<dbReference type="RefSeq" id="WP_068771211.1">
    <property type="nucleotide sequence ID" value="NZ_CP109796.1"/>
</dbReference>
<accession>A0A178IFW0</accession>
<dbReference type="NCBIfam" id="TIGR02454">
    <property type="entry name" value="ECF_T_CbiQ"/>
    <property type="match status" value="1"/>
</dbReference>
<dbReference type="PANTHER" id="PTHR43723:SF1">
    <property type="entry name" value="COBALT TRANSPORT PROTEIN CBIQ"/>
    <property type="match status" value="1"/>
</dbReference>
<dbReference type="EMBL" id="LRRQ01000118">
    <property type="protein sequence ID" value="OAM88904.1"/>
    <property type="molecule type" value="Genomic_DNA"/>
</dbReference>
<dbReference type="InterPro" id="IPR003339">
    <property type="entry name" value="ABC/ECF_trnsptr_transmembrane"/>
</dbReference>